<feature type="chain" id="PRO_5046947332" description="DUF2059 domain-containing protein" evidence="1">
    <location>
        <begin position="27"/>
        <end position="162"/>
    </location>
</feature>
<reference evidence="3 4" key="1">
    <citation type="submission" date="2024-06" db="EMBL/GenBank/DDBJ databases">
        <title>Sorghum-associated microbial communities from plants grown in Nebraska, USA.</title>
        <authorList>
            <person name="Schachtman D."/>
        </authorList>
    </citation>
    <scope>NUCLEOTIDE SEQUENCE [LARGE SCALE GENOMIC DNA]</scope>
    <source>
        <strain evidence="3 4">2814</strain>
    </source>
</reference>
<keyword evidence="1" id="KW-0732">Signal</keyword>
<evidence type="ECO:0000313" key="4">
    <source>
        <dbReference type="Proteomes" id="UP001549313"/>
    </source>
</evidence>
<accession>A0ABV2R8X1</accession>
<sequence>MRTPTGLLIALSLSLSLGLAVSPASAQDARSALAERYVELAVGGGVKQTLNEAVAVELAAATGYSDAERAWLGENAPRILGVHIERMMERMKTLYAERFTEEELRAMVAFRDSPVGRSVTVKENAVAVDQRMEILGLQQAYSQELMAGFCAAFTCEGAAPRP</sequence>
<dbReference type="Proteomes" id="UP001549313">
    <property type="component" value="Unassembled WGS sequence"/>
</dbReference>
<protein>
    <recommendedName>
        <fullName evidence="2">DUF2059 domain-containing protein</fullName>
    </recommendedName>
</protein>
<evidence type="ECO:0000313" key="3">
    <source>
        <dbReference type="EMBL" id="MET4683033.1"/>
    </source>
</evidence>
<dbReference type="EMBL" id="JBEPTF010000001">
    <property type="protein sequence ID" value="MET4683033.1"/>
    <property type="molecule type" value="Genomic_DNA"/>
</dbReference>
<dbReference type="RefSeq" id="WP_354087976.1">
    <property type="nucleotide sequence ID" value="NZ_JBEPTF010000001.1"/>
</dbReference>
<proteinExistence type="predicted"/>
<gene>
    <name evidence="3" type="ORF">ABIE19_000942</name>
</gene>
<feature type="signal peptide" evidence="1">
    <location>
        <begin position="1"/>
        <end position="26"/>
    </location>
</feature>
<name>A0ABV2R8X1_9CAUL</name>
<feature type="domain" description="DUF2059" evidence="2">
    <location>
        <begin position="85"/>
        <end position="127"/>
    </location>
</feature>
<evidence type="ECO:0000256" key="1">
    <source>
        <dbReference type="SAM" id="SignalP"/>
    </source>
</evidence>
<evidence type="ECO:0000259" key="2">
    <source>
        <dbReference type="Pfam" id="PF09832"/>
    </source>
</evidence>
<dbReference type="InterPro" id="IPR018637">
    <property type="entry name" value="DUF2059"/>
</dbReference>
<organism evidence="3 4">
    <name type="scientific">Brevundimonas faecalis</name>
    <dbReference type="NCBI Taxonomy" id="947378"/>
    <lineage>
        <taxon>Bacteria</taxon>
        <taxon>Pseudomonadati</taxon>
        <taxon>Pseudomonadota</taxon>
        <taxon>Alphaproteobacteria</taxon>
        <taxon>Caulobacterales</taxon>
        <taxon>Caulobacteraceae</taxon>
        <taxon>Brevundimonas</taxon>
    </lineage>
</organism>
<dbReference type="Pfam" id="PF09832">
    <property type="entry name" value="DUF2059"/>
    <property type="match status" value="1"/>
</dbReference>
<keyword evidence="4" id="KW-1185">Reference proteome</keyword>
<comment type="caution">
    <text evidence="3">The sequence shown here is derived from an EMBL/GenBank/DDBJ whole genome shotgun (WGS) entry which is preliminary data.</text>
</comment>